<dbReference type="Proteomes" id="UP000053232">
    <property type="component" value="Unassembled WGS sequence"/>
</dbReference>
<keyword evidence="3" id="KW-1185">Reference proteome</keyword>
<feature type="region of interest" description="Disordered" evidence="1">
    <location>
        <begin position="1"/>
        <end position="23"/>
    </location>
</feature>
<name>A0A073HY36_9SPIT</name>
<evidence type="ECO:0000313" key="3">
    <source>
        <dbReference type="Proteomes" id="UP000053232"/>
    </source>
</evidence>
<evidence type="ECO:0000313" key="2">
    <source>
        <dbReference type="EMBL" id="KEJ82928.1"/>
    </source>
</evidence>
<comment type="caution">
    <text evidence="2">The sequence shown here is derived from an EMBL/GenBank/DDBJ whole genome shotgun (WGS) entry which is preliminary data.</text>
</comment>
<evidence type="ECO:0000256" key="1">
    <source>
        <dbReference type="SAM" id="MobiDB-lite"/>
    </source>
</evidence>
<gene>
    <name evidence="2" type="ORF">OXYTRIMIC_650</name>
</gene>
<accession>A0A073HY36</accession>
<proteinExistence type="predicted"/>
<dbReference type="EMBL" id="ARYC01001929">
    <property type="protein sequence ID" value="KEJ82928.1"/>
    <property type="molecule type" value="Genomic_DNA"/>
</dbReference>
<sequence length="66" mass="7804">MSTSQNPGTEHEGFNQNERSLRKTITDPPLMGNVIHLLSLQQLQHQNPVWEKNSYRWLHWYSSTQI</sequence>
<reference evidence="3" key="1">
    <citation type="journal article" date="2014" name="Cell">
        <title>The Architecture of a Scrambled Genome Reveals Massive Levels of Genomic Rearrangement during Development.</title>
        <authorList>
            <person name="Chen X."/>
            <person name="Bracht J.R."/>
            <person name="Goldman A.D."/>
            <person name="Dolzhenko E."/>
            <person name="Clay D.M."/>
            <person name="Swart E.C."/>
            <person name="Perlman D.H."/>
            <person name="Doak T.G."/>
            <person name="Stuart A."/>
            <person name="Amemiya C.T."/>
            <person name="Sebra R.P."/>
            <person name="Landweber L.F."/>
        </authorList>
    </citation>
    <scope>NUCLEOTIDE SEQUENCE [LARGE SCALE GENOMIC DNA]</scope>
    <source>
        <strain evidence="3">JRB310</strain>
    </source>
</reference>
<protein>
    <submittedName>
        <fullName evidence="2">Uncharacterized protein</fullName>
    </submittedName>
</protein>
<organism evidence="2 3">
    <name type="scientific">Oxytricha trifallax</name>
    <dbReference type="NCBI Taxonomy" id="1172189"/>
    <lineage>
        <taxon>Eukaryota</taxon>
        <taxon>Sar</taxon>
        <taxon>Alveolata</taxon>
        <taxon>Ciliophora</taxon>
        <taxon>Intramacronucleata</taxon>
        <taxon>Spirotrichea</taxon>
        <taxon>Stichotrichia</taxon>
        <taxon>Sporadotrichida</taxon>
        <taxon>Oxytrichidae</taxon>
        <taxon>Oxytrichinae</taxon>
        <taxon>Oxytricha</taxon>
    </lineage>
</organism>
<feature type="compositionally biased region" description="Basic and acidic residues" evidence="1">
    <location>
        <begin position="9"/>
        <end position="23"/>
    </location>
</feature>
<dbReference type="AlphaFoldDB" id="A0A073HY36"/>